<dbReference type="STRING" id="1527.SAMN04489757_10766"/>
<evidence type="ECO:0000256" key="1">
    <source>
        <dbReference type="SAM" id="MobiDB-lite"/>
    </source>
</evidence>
<dbReference type="Proteomes" id="UP000198806">
    <property type="component" value="Unassembled WGS sequence"/>
</dbReference>
<keyword evidence="2" id="KW-0812">Transmembrane</keyword>
<dbReference type="OrthoDB" id="3235126at2"/>
<evidence type="ECO:0000313" key="3">
    <source>
        <dbReference type="EMBL" id="SFO04228.1"/>
    </source>
</evidence>
<feature type="transmembrane region" description="Helical" evidence="2">
    <location>
        <begin position="625"/>
        <end position="642"/>
    </location>
</feature>
<dbReference type="InterPro" id="IPR014867">
    <property type="entry name" value="Spore_coat_CotH_CotH2/3/7"/>
</dbReference>
<dbReference type="PANTHER" id="PTHR40050">
    <property type="entry name" value="INNER SPORE COAT PROTEIN H"/>
    <property type="match status" value="1"/>
</dbReference>
<keyword evidence="3" id="KW-0167">Capsid protein</keyword>
<dbReference type="EMBL" id="FOWD01000007">
    <property type="protein sequence ID" value="SFO04228.1"/>
    <property type="molecule type" value="Genomic_DNA"/>
</dbReference>
<keyword evidence="4" id="KW-1185">Reference proteome</keyword>
<dbReference type="AlphaFoldDB" id="A0A1I5DY87"/>
<reference evidence="3 4" key="1">
    <citation type="submission" date="2016-10" db="EMBL/GenBank/DDBJ databases">
        <authorList>
            <person name="de Groot N.N."/>
        </authorList>
    </citation>
    <scope>NUCLEOTIDE SEQUENCE [LARGE SCALE GENOMIC DNA]</scope>
    <source>
        <strain evidence="3 4">DSM 1283</strain>
    </source>
</reference>
<keyword evidence="2" id="KW-0472">Membrane</keyword>
<keyword evidence="2" id="KW-1133">Transmembrane helix</keyword>
<feature type="region of interest" description="Disordered" evidence="1">
    <location>
        <begin position="541"/>
        <end position="602"/>
    </location>
</feature>
<gene>
    <name evidence="3" type="ORF">SAMN04489757_10766</name>
</gene>
<evidence type="ECO:0000313" key="4">
    <source>
        <dbReference type="Proteomes" id="UP000198806"/>
    </source>
</evidence>
<sequence>MSKHKYTTTICVTIVIAMLAITVAFMASRNFGVTIAHMQPAYAEKLFSTDRVHTIDIVVKESDWDQMIANAAQKEYIQCSVIIDNESVKNVGIRPKGNSSLFMITSTDSDRYSFKIEFDHYEKGKNYFGLDKLALNNIVQDNTYMKDYVTYQMMNAMGADGPLSSFIWVTVNGEDWGLYLAAEGIEESFAQRVYGNDFGAIYKPDSMNMGGRLGGENDKGFHEKGQIPEWDGEMPQMQESANGQDGILQQQDGENIKLRDNDLGMDGGASLIYSDDNPDSYSDIIDNAVFDISNADKARLIAAIKQLNAGEDIDQVVDVDEVIRYFVVHNFVLNSDSYTGSMTHNYYLAENDGKLSMIAWDYNLAFGGMGGIGVGRFGNAQETETATDNATSLVNYPIDSPMLTGSAEDKPMIAWIFDNQAYLAKYHEVYAQYMEYFNSGKFTEMYDNAITLISPYVEKDPSAFCTYEEFQKGSAALREFCLCRAESINGQLKGTIAITSEQQTATANAGFIDASDINIESMGSNSMGFGGAGGGQIPVWNRNGGTKISDSSVNDGNETTMPEDEDNFTPPDPQVDFPSEVREAGQNKPDTAPGTGTDNNRPMLPKIEAGSLVESSSFPISVNEAVLLLICMVLLIGGVLFAKRRR</sequence>
<protein>
    <submittedName>
        <fullName evidence="3">Spore coat protein CotH</fullName>
    </submittedName>
</protein>
<dbReference type="PANTHER" id="PTHR40050:SF1">
    <property type="entry name" value="INNER SPORE COAT PROTEIN H"/>
    <property type="match status" value="1"/>
</dbReference>
<dbReference type="RefSeq" id="WP_091685215.1">
    <property type="nucleotide sequence ID" value="NZ_BAABFM010000010.1"/>
</dbReference>
<feature type="compositionally biased region" description="Polar residues" evidence="1">
    <location>
        <begin position="543"/>
        <end position="560"/>
    </location>
</feature>
<evidence type="ECO:0000256" key="2">
    <source>
        <dbReference type="SAM" id="Phobius"/>
    </source>
</evidence>
<proteinExistence type="predicted"/>
<name>A0A1I5DY87_9FIRM</name>
<keyword evidence="3" id="KW-0946">Virion</keyword>
<dbReference type="Pfam" id="PF08757">
    <property type="entry name" value="CotH"/>
    <property type="match status" value="1"/>
</dbReference>
<accession>A0A1I5DY87</accession>
<organism evidence="3 4">
    <name type="scientific">Anaerocolumna aminovalerica</name>
    <dbReference type="NCBI Taxonomy" id="1527"/>
    <lineage>
        <taxon>Bacteria</taxon>
        <taxon>Bacillati</taxon>
        <taxon>Bacillota</taxon>
        <taxon>Clostridia</taxon>
        <taxon>Lachnospirales</taxon>
        <taxon>Lachnospiraceae</taxon>
        <taxon>Anaerocolumna</taxon>
    </lineage>
</organism>